<evidence type="ECO:0000313" key="1">
    <source>
        <dbReference type="EMBL" id="XBH05596.1"/>
    </source>
</evidence>
<organism evidence="1">
    <name type="scientific">Singulisphaera sp. Ch08</name>
    <dbReference type="NCBI Taxonomy" id="3120278"/>
    <lineage>
        <taxon>Bacteria</taxon>
        <taxon>Pseudomonadati</taxon>
        <taxon>Planctomycetota</taxon>
        <taxon>Planctomycetia</taxon>
        <taxon>Isosphaerales</taxon>
        <taxon>Isosphaeraceae</taxon>
        <taxon>Singulisphaera</taxon>
    </lineage>
</organism>
<accession>A0AAU7CLR7</accession>
<dbReference type="RefSeq" id="WP_406698430.1">
    <property type="nucleotide sequence ID" value="NZ_CP155447.1"/>
</dbReference>
<sequence>MAKKPKTGDVVRITARRGYAYAQVSHIHKNFGCLLRILDGFFAPQQGIPNVGDFPEIFQTYMFYQDLLISGYSEIVCNAPLRDEFKTHPLMRDGVRNPKTGKVGVWWLWDGIKEWPIGVLPENMRGLSLRGIWNYKMLIDRIENGWRPDAEV</sequence>
<protein>
    <submittedName>
        <fullName evidence="1">Uncharacterized protein</fullName>
    </submittedName>
</protein>
<dbReference type="EMBL" id="CP155447">
    <property type="protein sequence ID" value="XBH05596.1"/>
    <property type="molecule type" value="Genomic_DNA"/>
</dbReference>
<name>A0AAU7CLR7_9BACT</name>
<reference evidence="1" key="1">
    <citation type="submission" date="2024-05" db="EMBL/GenBank/DDBJ databases">
        <title>Planctomycetes of the genus Singulisphaera possess chitinolytic capabilities.</title>
        <authorList>
            <person name="Ivanova A."/>
        </authorList>
    </citation>
    <scope>NUCLEOTIDE SEQUENCE</scope>
    <source>
        <strain evidence="1">Ch08T</strain>
    </source>
</reference>
<dbReference type="AlphaFoldDB" id="A0AAU7CLR7"/>
<gene>
    <name evidence="1" type="ORF">V5E97_06130</name>
</gene>
<proteinExistence type="predicted"/>